<evidence type="ECO:0000256" key="1">
    <source>
        <dbReference type="ARBA" id="ARBA00006464"/>
    </source>
</evidence>
<accession>A0A9D2FX85</accession>
<comment type="similarity">
    <text evidence="1">Belongs to the bacterial sugar transferase family.</text>
</comment>
<evidence type="ECO:0000313" key="4">
    <source>
        <dbReference type="EMBL" id="HIZ69049.1"/>
    </source>
</evidence>
<dbReference type="Pfam" id="PF02397">
    <property type="entry name" value="Bac_transf"/>
    <property type="match status" value="1"/>
</dbReference>
<protein>
    <submittedName>
        <fullName evidence="4">Sugar transferase</fullName>
    </submittedName>
</protein>
<feature type="transmembrane region" description="Helical" evidence="2">
    <location>
        <begin position="7"/>
        <end position="29"/>
    </location>
</feature>
<dbReference type="PANTHER" id="PTHR30576:SF0">
    <property type="entry name" value="UNDECAPRENYL-PHOSPHATE N-ACETYLGALACTOSAMINYL 1-PHOSPHATE TRANSFERASE-RELATED"/>
    <property type="match status" value="1"/>
</dbReference>
<dbReference type="AlphaFoldDB" id="A0A9D2FX85"/>
<evidence type="ECO:0000256" key="2">
    <source>
        <dbReference type="SAM" id="Phobius"/>
    </source>
</evidence>
<proteinExistence type="inferred from homology"/>
<reference evidence="4" key="1">
    <citation type="journal article" date="2021" name="PeerJ">
        <title>Extensive microbial diversity within the chicken gut microbiome revealed by metagenomics and culture.</title>
        <authorList>
            <person name="Gilroy R."/>
            <person name="Ravi A."/>
            <person name="Getino M."/>
            <person name="Pursley I."/>
            <person name="Horton D.L."/>
            <person name="Alikhan N.F."/>
            <person name="Baker D."/>
            <person name="Gharbi K."/>
            <person name="Hall N."/>
            <person name="Watson M."/>
            <person name="Adriaenssens E.M."/>
            <person name="Foster-Nyarko E."/>
            <person name="Jarju S."/>
            <person name="Secka A."/>
            <person name="Antonio M."/>
            <person name="Oren A."/>
            <person name="Chaudhuri R.R."/>
            <person name="La Ragione R."/>
            <person name="Hildebrand F."/>
            <person name="Pallen M.J."/>
        </authorList>
    </citation>
    <scope>NUCLEOTIDE SEQUENCE</scope>
    <source>
        <strain evidence="4">ChiHecec3B27-8219</strain>
    </source>
</reference>
<dbReference type="Proteomes" id="UP000824055">
    <property type="component" value="Unassembled WGS sequence"/>
</dbReference>
<comment type="caution">
    <text evidence="4">The sequence shown here is derived from an EMBL/GenBank/DDBJ whole genome shotgun (WGS) entry which is preliminary data.</text>
</comment>
<dbReference type="EMBL" id="DXBE01000031">
    <property type="protein sequence ID" value="HIZ69049.1"/>
    <property type="molecule type" value="Genomic_DNA"/>
</dbReference>
<dbReference type="PANTHER" id="PTHR30576">
    <property type="entry name" value="COLANIC BIOSYNTHESIS UDP-GLUCOSE LIPID CARRIER TRANSFERASE"/>
    <property type="match status" value="1"/>
</dbReference>
<keyword evidence="2" id="KW-1133">Transmembrane helix</keyword>
<feature type="domain" description="Bacterial sugar transferase" evidence="3">
    <location>
        <begin position="2"/>
        <end position="186"/>
    </location>
</feature>
<dbReference type="GO" id="GO:0016780">
    <property type="term" value="F:phosphotransferase activity, for other substituted phosphate groups"/>
    <property type="evidence" value="ECO:0007669"/>
    <property type="project" value="TreeGrafter"/>
</dbReference>
<dbReference type="InterPro" id="IPR003362">
    <property type="entry name" value="Bact_transf"/>
</dbReference>
<keyword evidence="4" id="KW-0808">Transferase</keyword>
<evidence type="ECO:0000259" key="3">
    <source>
        <dbReference type="Pfam" id="PF02397"/>
    </source>
</evidence>
<name>A0A9D2FX85_9BACT</name>
<gene>
    <name evidence="4" type="ORF">H9966_04065</name>
</gene>
<organism evidence="4 5">
    <name type="scientific">Candidatus Prevotella avicola</name>
    <dbReference type="NCBI Taxonomy" id="2838738"/>
    <lineage>
        <taxon>Bacteria</taxon>
        <taxon>Pseudomonadati</taxon>
        <taxon>Bacteroidota</taxon>
        <taxon>Bacteroidia</taxon>
        <taxon>Bacteroidales</taxon>
        <taxon>Prevotellaceae</taxon>
        <taxon>Prevotella</taxon>
    </lineage>
</organism>
<evidence type="ECO:0000313" key="5">
    <source>
        <dbReference type="Proteomes" id="UP000824055"/>
    </source>
</evidence>
<keyword evidence="2" id="KW-0812">Transmembrane</keyword>
<keyword evidence="2" id="KW-0472">Membrane</keyword>
<sequence>MKRTLDITLAIFCLIIFSPVILVCALAVWRDVGRPVIFRQERIGKGGKPFMIYKFRSMGKDAEEENVPRLSLGVNDGRLTKTGRFLREHHLDELPQLWNVLKGDMSFVGYRPERKYFIDKIMEQDNRYERLYAMKPGVTSLATLYNGYTDSMEKMLKRLELDLYYQERHTLRMDLDILWRTFIKTITGKVF</sequence>
<reference evidence="4" key="2">
    <citation type="submission" date="2021-04" db="EMBL/GenBank/DDBJ databases">
        <authorList>
            <person name="Gilroy R."/>
        </authorList>
    </citation>
    <scope>NUCLEOTIDE SEQUENCE</scope>
    <source>
        <strain evidence="4">ChiHecec3B27-8219</strain>
    </source>
</reference>